<protein>
    <submittedName>
        <fullName evidence="5">Tripartite ATP-independent transporter DctP family solute receptor</fullName>
    </submittedName>
</protein>
<evidence type="ECO:0000256" key="4">
    <source>
        <dbReference type="ARBA" id="ARBA00022729"/>
    </source>
</evidence>
<dbReference type="InterPro" id="IPR018389">
    <property type="entry name" value="DctP_fam"/>
</dbReference>
<dbReference type="Gene3D" id="3.40.190.170">
    <property type="entry name" value="Bacterial extracellular solute-binding protein, family 7"/>
    <property type="match status" value="1"/>
</dbReference>
<dbReference type="NCBIfam" id="NF037995">
    <property type="entry name" value="TRAP_S1"/>
    <property type="match status" value="1"/>
</dbReference>
<dbReference type="PROSITE" id="PS51318">
    <property type="entry name" value="TAT"/>
    <property type="match status" value="1"/>
</dbReference>
<dbReference type="RefSeq" id="WP_182554482.1">
    <property type="nucleotide sequence ID" value="NZ_BPRF01000012.1"/>
</dbReference>
<keyword evidence="3" id="KW-0813">Transport</keyword>
<comment type="similarity">
    <text evidence="2">Belongs to the bacterial solute-binding protein 7 family.</text>
</comment>
<dbReference type="InterPro" id="IPR004682">
    <property type="entry name" value="TRAP_DctP"/>
</dbReference>
<dbReference type="PANTHER" id="PTHR33376:SF4">
    <property type="entry name" value="SIALIC ACID-BINDING PERIPLASMIC PROTEIN SIAP"/>
    <property type="match status" value="1"/>
</dbReference>
<dbReference type="PIRSF" id="PIRSF006470">
    <property type="entry name" value="DctB"/>
    <property type="match status" value="1"/>
</dbReference>
<dbReference type="InterPro" id="IPR038404">
    <property type="entry name" value="TRAP_DctP_sf"/>
</dbReference>
<reference evidence="5 6" key="1">
    <citation type="submission" date="2020-08" db="EMBL/GenBank/DDBJ databases">
        <title>Genomic Encyclopedia of Type Strains, Phase IV (KMG-IV): sequencing the most valuable type-strain genomes for metagenomic binning, comparative biology and taxonomic classification.</title>
        <authorList>
            <person name="Goeker M."/>
        </authorList>
    </citation>
    <scope>NUCLEOTIDE SEQUENCE [LARGE SCALE GENOMIC DNA]</scope>
    <source>
        <strain evidence="5 6">DSM 11490</strain>
    </source>
</reference>
<comment type="caution">
    <text evidence="5">The sequence shown here is derived from an EMBL/GenBank/DDBJ whole genome shotgun (WGS) entry which is preliminary data.</text>
</comment>
<keyword evidence="6" id="KW-1185">Reference proteome</keyword>
<comment type="subcellular location">
    <subcellularLocation>
        <location evidence="1">Cell envelope</location>
    </subcellularLocation>
</comment>
<dbReference type="CDD" id="cd13603">
    <property type="entry name" value="PBP2_TRAP_Siap_TeaA_like"/>
    <property type="match status" value="1"/>
</dbReference>
<proteinExistence type="inferred from homology"/>
<gene>
    <name evidence="5" type="ORF">HNR51_001479</name>
</gene>
<evidence type="ECO:0000313" key="5">
    <source>
        <dbReference type="EMBL" id="MBA8912411.1"/>
    </source>
</evidence>
<dbReference type="Proteomes" id="UP000543554">
    <property type="component" value="Unassembled WGS sequence"/>
</dbReference>
<keyword evidence="4" id="KW-0732">Signal</keyword>
<keyword evidence="5" id="KW-0675">Receptor</keyword>
<dbReference type="GO" id="GO:0030288">
    <property type="term" value="C:outer membrane-bounded periplasmic space"/>
    <property type="evidence" value="ECO:0007669"/>
    <property type="project" value="InterPro"/>
</dbReference>
<dbReference type="PANTHER" id="PTHR33376">
    <property type="match status" value="1"/>
</dbReference>
<organism evidence="5 6">
    <name type="scientific">Methylorubrum thiocyanatum</name>
    <dbReference type="NCBI Taxonomy" id="47958"/>
    <lineage>
        <taxon>Bacteria</taxon>
        <taxon>Pseudomonadati</taxon>
        <taxon>Pseudomonadota</taxon>
        <taxon>Alphaproteobacteria</taxon>
        <taxon>Hyphomicrobiales</taxon>
        <taxon>Methylobacteriaceae</taxon>
        <taxon>Methylorubrum</taxon>
    </lineage>
</organism>
<dbReference type="Pfam" id="PF03480">
    <property type="entry name" value="DctP"/>
    <property type="match status" value="1"/>
</dbReference>
<name>A0AA40S0R1_9HYPH</name>
<evidence type="ECO:0000256" key="1">
    <source>
        <dbReference type="ARBA" id="ARBA00004196"/>
    </source>
</evidence>
<dbReference type="AlphaFoldDB" id="A0AA40S0R1"/>
<dbReference type="InterPro" id="IPR006311">
    <property type="entry name" value="TAT_signal"/>
</dbReference>
<evidence type="ECO:0000313" key="6">
    <source>
        <dbReference type="Proteomes" id="UP000543554"/>
    </source>
</evidence>
<dbReference type="EMBL" id="JACJIB010000002">
    <property type="protein sequence ID" value="MBA8912411.1"/>
    <property type="molecule type" value="Genomic_DNA"/>
</dbReference>
<accession>A0AA40S0R1</accession>
<sequence length="338" mass="37548">MPEASLSRRRLLAGAAALPLFGILTRRASAAEFVYKLATGQDPNHPVNIRAQQAIERIREASGGRLEIRLFPANQLGADTDLLAQVRSGAVEFLNLSSSVLATFLPVASLPNVGFVFKDYDSVWAAMDGPLGTYVRAEIGRTPIITVSKAWDNGFRHVTSSTREIRSYDDIRGFKIRVPQAPMQTSLFRALDAGATPINFNELYSALQTRVVEGQENPLPILATTRLYEVQKTCSLTGHIWDAYWILGNKRAWARLPEDLRAIVSRELDRSAEDERADIVALNANLRTTLAGKGLRFIDPDRDSFREALARASFYRDWKAKLGDAAWSRLEEFAGQLA</sequence>
<dbReference type="GO" id="GO:0055085">
    <property type="term" value="P:transmembrane transport"/>
    <property type="evidence" value="ECO:0007669"/>
    <property type="project" value="InterPro"/>
</dbReference>
<evidence type="ECO:0000256" key="3">
    <source>
        <dbReference type="ARBA" id="ARBA00022448"/>
    </source>
</evidence>
<evidence type="ECO:0000256" key="2">
    <source>
        <dbReference type="ARBA" id="ARBA00009023"/>
    </source>
</evidence>
<dbReference type="NCBIfam" id="TIGR00787">
    <property type="entry name" value="dctP"/>
    <property type="match status" value="1"/>
</dbReference>